<dbReference type="InterPro" id="IPR007438">
    <property type="entry name" value="DUF488"/>
</dbReference>
<dbReference type="Pfam" id="PF04343">
    <property type="entry name" value="DUF488"/>
    <property type="match status" value="1"/>
</dbReference>
<keyword evidence="2" id="KW-1185">Reference proteome</keyword>
<dbReference type="PIRSF" id="PIRSF024492">
    <property type="entry name" value="UCP024492"/>
    <property type="match status" value="1"/>
</dbReference>
<evidence type="ECO:0000313" key="2">
    <source>
        <dbReference type="Proteomes" id="UP000315439"/>
    </source>
</evidence>
<protein>
    <submittedName>
        <fullName evidence="1">DUF488 domain-containing protein</fullName>
    </submittedName>
</protein>
<proteinExistence type="predicted"/>
<evidence type="ECO:0000313" key="1">
    <source>
        <dbReference type="EMBL" id="TQV88329.1"/>
    </source>
</evidence>
<dbReference type="OrthoDB" id="9789109at2"/>
<sequence>MIKRVFTIGYATKPIDIFIQQLKDYSVNAVADVRSVPYSKAFFDYHRENITSHLAKNGIRYVYLGDELGPRSKDDNHYNENGQVQFDKLMEAKIFKQGIERVNQGVERGFNIALMCAEKDPATCHRSLLIGYYLLRNNLTDITIDHITHDGQLETQQDLENRLTQIHQTGTDLFMDECESKKQAYESQLKKTSYIKPLD</sequence>
<dbReference type="InterPro" id="IPR014519">
    <property type="entry name" value="UCP024492"/>
</dbReference>
<dbReference type="PANTHER" id="PTHR39337:SF1">
    <property type="entry name" value="BLR5642 PROTEIN"/>
    <property type="match status" value="1"/>
</dbReference>
<dbReference type="AlphaFoldDB" id="A0A545UFT6"/>
<accession>A0A545UFT6</accession>
<dbReference type="EMBL" id="VIKS01000004">
    <property type="protein sequence ID" value="TQV88329.1"/>
    <property type="molecule type" value="Genomic_DNA"/>
</dbReference>
<name>A0A545UFT6_9GAMM</name>
<comment type="caution">
    <text evidence="1">The sequence shown here is derived from an EMBL/GenBank/DDBJ whole genome shotgun (WGS) entry which is preliminary data.</text>
</comment>
<dbReference type="RefSeq" id="WP_142892837.1">
    <property type="nucleotide sequence ID" value="NZ_ML660162.1"/>
</dbReference>
<dbReference type="Proteomes" id="UP000315439">
    <property type="component" value="Unassembled WGS sequence"/>
</dbReference>
<gene>
    <name evidence="1" type="ORF">FLL46_07330</name>
</gene>
<reference evidence="1 2" key="1">
    <citation type="submission" date="2019-07" db="EMBL/GenBank/DDBJ databases">
        <title>Draft genome for Aliikangiella sp. M105.</title>
        <authorList>
            <person name="Wang G."/>
        </authorList>
    </citation>
    <scope>NUCLEOTIDE SEQUENCE [LARGE SCALE GENOMIC DNA]</scope>
    <source>
        <strain evidence="1 2">M105</strain>
    </source>
</reference>
<dbReference type="PANTHER" id="PTHR39337">
    <property type="entry name" value="BLR5642 PROTEIN"/>
    <property type="match status" value="1"/>
</dbReference>
<organism evidence="1 2">
    <name type="scientific">Aliikangiella coralliicola</name>
    <dbReference type="NCBI Taxonomy" id="2592383"/>
    <lineage>
        <taxon>Bacteria</taxon>
        <taxon>Pseudomonadati</taxon>
        <taxon>Pseudomonadota</taxon>
        <taxon>Gammaproteobacteria</taxon>
        <taxon>Oceanospirillales</taxon>
        <taxon>Pleioneaceae</taxon>
        <taxon>Aliikangiella</taxon>
    </lineage>
</organism>